<sequence length="45" mass="5289">MSTREAYIPYAILRRRAGDIEVEIVGQMIRPQLDGIKPGEWDEEW</sequence>
<reference evidence="1 2" key="1">
    <citation type="journal article" date="2019" name="Genome Biol. Evol.">
        <title>Day and night: Metabolic profiles and evolutionary relationships of six axenic non-marine cyanobacteria.</title>
        <authorList>
            <person name="Will S.E."/>
            <person name="Henke P."/>
            <person name="Boedeker C."/>
            <person name="Huang S."/>
            <person name="Brinkmann H."/>
            <person name="Rohde M."/>
            <person name="Jarek M."/>
            <person name="Friedl T."/>
            <person name="Seufert S."/>
            <person name="Schumacher M."/>
            <person name="Overmann J."/>
            <person name="Neumann-Schaal M."/>
            <person name="Petersen J."/>
        </authorList>
    </citation>
    <scope>NUCLEOTIDE SEQUENCE [LARGE SCALE GENOMIC DNA]</scope>
    <source>
        <strain evidence="1 2">SAG 39.79</strain>
    </source>
</reference>
<organism evidence="1 2">
    <name type="scientific">Chroococcidiopsis cubana SAG 39.79</name>
    <dbReference type="NCBI Taxonomy" id="388085"/>
    <lineage>
        <taxon>Bacteria</taxon>
        <taxon>Bacillati</taxon>
        <taxon>Cyanobacteriota</taxon>
        <taxon>Cyanophyceae</taxon>
        <taxon>Chroococcidiopsidales</taxon>
        <taxon>Chroococcidiopsidaceae</taxon>
        <taxon>Chroococcidiopsis</taxon>
    </lineage>
</organism>
<comment type="caution">
    <text evidence="1">The sequence shown here is derived from an EMBL/GenBank/DDBJ whole genome shotgun (WGS) entry which is preliminary data.</text>
</comment>
<dbReference type="RefSeq" id="WP_158631916.1">
    <property type="nucleotide sequence ID" value="NZ_JAVKZF010000001.1"/>
</dbReference>
<name>A0AB37UB61_9CYAN</name>
<gene>
    <name evidence="1" type="ORF">DSM107010_61930</name>
</gene>
<dbReference type="Proteomes" id="UP000282574">
    <property type="component" value="Unassembled WGS sequence"/>
</dbReference>
<proteinExistence type="predicted"/>
<protein>
    <submittedName>
        <fullName evidence="1">Uncharacterized protein</fullName>
    </submittedName>
</protein>
<keyword evidence="2" id="KW-1185">Reference proteome</keyword>
<dbReference type="AlphaFoldDB" id="A0AB37UB61"/>
<accession>A0AB37UB61</accession>
<dbReference type="EMBL" id="RSCK01000105">
    <property type="protein sequence ID" value="RUT02926.1"/>
    <property type="molecule type" value="Genomic_DNA"/>
</dbReference>
<evidence type="ECO:0000313" key="2">
    <source>
        <dbReference type="Proteomes" id="UP000282574"/>
    </source>
</evidence>
<evidence type="ECO:0000313" key="1">
    <source>
        <dbReference type="EMBL" id="RUT02926.1"/>
    </source>
</evidence>